<organism evidence="2 3">
    <name type="scientific">Marine Group III euryarchaeote CG-Epi2</name>
    <dbReference type="NCBI Taxonomy" id="1888996"/>
    <lineage>
        <taxon>Archaea</taxon>
        <taxon>Methanobacteriati</taxon>
        <taxon>Thermoplasmatota</taxon>
        <taxon>Thermoplasmata</taxon>
        <taxon>Candidatus Thermoprofundales</taxon>
    </lineage>
</organism>
<dbReference type="InterPro" id="IPR041492">
    <property type="entry name" value="HAD_2"/>
</dbReference>
<protein>
    <recommendedName>
        <fullName evidence="4">HAD family hydrolase</fullName>
    </recommendedName>
</protein>
<dbReference type="InterPro" id="IPR006439">
    <property type="entry name" value="HAD-SF_hydro_IA"/>
</dbReference>
<dbReference type="AlphaFoldDB" id="A0A1J5TN78"/>
<evidence type="ECO:0000313" key="2">
    <source>
        <dbReference type="EMBL" id="OIR22375.1"/>
    </source>
</evidence>
<dbReference type="PANTHER" id="PTHR43434">
    <property type="entry name" value="PHOSPHOGLYCOLATE PHOSPHATASE"/>
    <property type="match status" value="1"/>
</dbReference>
<dbReference type="Pfam" id="PF13419">
    <property type="entry name" value="HAD_2"/>
    <property type="match status" value="1"/>
</dbReference>
<dbReference type="EMBL" id="MIYZ01000015">
    <property type="protein sequence ID" value="OIR22375.1"/>
    <property type="molecule type" value="Genomic_DNA"/>
</dbReference>
<comment type="similarity">
    <text evidence="1">Belongs to the HAD-like hydrolase superfamily.</text>
</comment>
<name>A0A1J5TN78_9ARCH</name>
<evidence type="ECO:0008006" key="4">
    <source>
        <dbReference type="Google" id="ProtNLM"/>
    </source>
</evidence>
<dbReference type="Gene3D" id="3.40.50.1000">
    <property type="entry name" value="HAD superfamily/HAD-like"/>
    <property type="match status" value="1"/>
</dbReference>
<dbReference type="Proteomes" id="UP000183615">
    <property type="component" value="Unassembled WGS sequence"/>
</dbReference>
<dbReference type="GO" id="GO:0008967">
    <property type="term" value="F:phosphoglycolate phosphatase activity"/>
    <property type="evidence" value="ECO:0007669"/>
    <property type="project" value="TreeGrafter"/>
</dbReference>
<dbReference type="PANTHER" id="PTHR43434:SF24">
    <property type="entry name" value="HYDROLASE-RELATED"/>
    <property type="match status" value="1"/>
</dbReference>
<gene>
    <name evidence="2" type="ORF">BET99_04430</name>
</gene>
<comment type="caution">
    <text evidence="2">The sequence shown here is derived from an EMBL/GenBank/DDBJ whole genome shotgun (WGS) entry which is preliminary data.</text>
</comment>
<dbReference type="InterPro" id="IPR036412">
    <property type="entry name" value="HAD-like_sf"/>
</dbReference>
<dbReference type="GO" id="GO:0005829">
    <property type="term" value="C:cytosol"/>
    <property type="evidence" value="ECO:0007669"/>
    <property type="project" value="TreeGrafter"/>
</dbReference>
<dbReference type="Gene3D" id="1.10.150.240">
    <property type="entry name" value="Putative phosphatase, domain 2"/>
    <property type="match status" value="1"/>
</dbReference>
<dbReference type="SFLD" id="SFLDG01129">
    <property type="entry name" value="C1.5:_HAD__Beta-PGM__Phosphata"/>
    <property type="match status" value="1"/>
</dbReference>
<sequence>MLVVFDLDGTLIDSTRALLESHKAAWKSVGVKCPPKKDILSLTGLPLVEIMQKLGPEHDPVALAEVYSHAYVKSAHYECLFEGVSDLLTVPFRAAIATGKSQRGADRVVKQFGFENRFEVVLGGNSVSRPKPNPDLLFSIMEKTGTENIVMVGDTTYDLEMAHAAGVKGIGVSWGHHAPEVLQKWAPVVNTVKELGKMLSIWNKESVVD</sequence>
<dbReference type="SFLD" id="SFLDS00003">
    <property type="entry name" value="Haloacid_Dehalogenase"/>
    <property type="match status" value="1"/>
</dbReference>
<dbReference type="SUPFAM" id="SSF56784">
    <property type="entry name" value="HAD-like"/>
    <property type="match status" value="1"/>
</dbReference>
<evidence type="ECO:0000313" key="3">
    <source>
        <dbReference type="Proteomes" id="UP000183615"/>
    </source>
</evidence>
<dbReference type="GO" id="GO:0006281">
    <property type="term" value="P:DNA repair"/>
    <property type="evidence" value="ECO:0007669"/>
    <property type="project" value="TreeGrafter"/>
</dbReference>
<dbReference type="InterPro" id="IPR023198">
    <property type="entry name" value="PGP-like_dom2"/>
</dbReference>
<reference evidence="2 3" key="1">
    <citation type="submission" date="2016-08" db="EMBL/GenBank/DDBJ databases">
        <title>New Insights into Marine Group III Euryarchaeota, from dark to light.</title>
        <authorList>
            <person name="Haro-Moreno J.M."/>
            <person name="Rodriguez-Valera F."/>
            <person name="Lopez-Garcia P."/>
            <person name="Moreira D."/>
            <person name="Martin-Cuadrado A.B."/>
        </authorList>
    </citation>
    <scope>NUCLEOTIDE SEQUENCE [LARGE SCALE GENOMIC DNA]</scope>
    <source>
        <strain evidence="2">CG-Epi2</strain>
    </source>
</reference>
<dbReference type="InterPro" id="IPR050155">
    <property type="entry name" value="HAD-like_hydrolase_sf"/>
</dbReference>
<accession>A0A1J5TN78</accession>
<dbReference type="NCBIfam" id="TIGR01549">
    <property type="entry name" value="HAD-SF-IA-v1"/>
    <property type="match status" value="1"/>
</dbReference>
<dbReference type="InterPro" id="IPR023214">
    <property type="entry name" value="HAD_sf"/>
</dbReference>
<evidence type="ECO:0000256" key="1">
    <source>
        <dbReference type="ARBA" id="ARBA00007958"/>
    </source>
</evidence>
<proteinExistence type="inferred from homology"/>